<evidence type="ECO:0000256" key="1">
    <source>
        <dbReference type="ARBA" id="ARBA00004935"/>
    </source>
</evidence>
<dbReference type="Proteomes" id="UP000091857">
    <property type="component" value="Chromosome 3"/>
</dbReference>
<evidence type="ECO:0000256" key="6">
    <source>
        <dbReference type="RuleBase" id="RU362057"/>
    </source>
</evidence>
<dbReference type="AlphaFoldDB" id="A0A2C9W5H5"/>
<comment type="pathway">
    <text evidence="1">Pigment biosynthesis; anthocyanin biosynthesis.</text>
</comment>
<dbReference type="GO" id="GO:0047213">
    <property type="term" value="F:anthocyanidin 3-O-glucosyltransferase activity"/>
    <property type="evidence" value="ECO:0007669"/>
    <property type="project" value="UniProtKB-EC"/>
</dbReference>
<comment type="caution">
    <text evidence="7">The sequence shown here is derived from an EMBL/GenBank/DDBJ whole genome shotgun (WGS) entry which is preliminary data.</text>
</comment>
<proteinExistence type="inferred from homology"/>
<dbReference type="PANTHER" id="PTHR48048">
    <property type="entry name" value="GLYCOSYLTRANSFERASE"/>
    <property type="match status" value="1"/>
</dbReference>
<name>A0A2C9W5H5_MANES</name>
<sequence length="486" mass="54530">MCKFRVFFISTPAIGNLVPIVEFAQRLVHHDPRFSATILIISLSQRPIVNSYIQSRSSTYSNINFIHLPPVDSPSPDQYQSAVGYISLVSQKHRPHVKDEIAKLQQTESDSARVCALFVDMFTTAMIDVANELNIPCYLYFASPVTFLGLMLHLPVIDVQLATEFIESDNELIVPKDPATELIIPGFANPLPPKVLPTSVLKRRSDGYSWFLYHTRRYVETKGVVVNTYRELEKYAITSVEATTTVPRIFPVGPVLDLAGPIEWHPERDQQDRIMKWLNNQPRSSVVFLCFGSMGSLGRSQLREIAIGLERSGFRFLWSIREPPKGKLDLPGEYASVEEILPEGFLNRTAEIGLVCGWVPQVTILANQAIGGFVSHCGWNSILESLWYGVPIATWPIYAEQQMNAFELVAELGLAVEIRVDYRSESGDMVLAEELERGIKRLMDGDDEVRRKVKEMSEKSRMAVMENGSSCASLTSLIENLTSGIS</sequence>
<dbReference type="EC" id="2.4.1.-" evidence="6"/>
<keyword evidence="3 5" id="KW-0808">Transferase</keyword>
<dbReference type="InterPro" id="IPR035595">
    <property type="entry name" value="UDP_glycos_trans_CS"/>
</dbReference>
<evidence type="ECO:0000256" key="2">
    <source>
        <dbReference type="ARBA" id="ARBA00009995"/>
    </source>
</evidence>
<reference evidence="8" key="1">
    <citation type="journal article" date="2016" name="Nat. Biotechnol.">
        <title>Sequencing wild and cultivated cassava and related species reveals extensive interspecific hybridization and genetic diversity.</title>
        <authorList>
            <person name="Bredeson J.V."/>
            <person name="Lyons J.B."/>
            <person name="Prochnik S.E."/>
            <person name="Wu G.A."/>
            <person name="Ha C.M."/>
            <person name="Edsinger-Gonzales E."/>
            <person name="Grimwood J."/>
            <person name="Schmutz J."/>
            <person name="Rabbi I.Y."/>
            <person name="Egesi C."/>
            <person name="Nauluvula P."/>
            <person name="Lebot V."/>
            <person name="Ndunguru J."/>
            <person name="Mkamilo G."/>
            <person name="Bart R.S."/>
            <person name="Setter T.L."/>
            <person name="Gleadow R.M."/>
            <person name="Kulakow P."/>
            <person name="Ferguson M.E."/>
            <person name="Rounsley S."/>
            <person name="Rokhsar D.S."/>
        </authorList>
    </citation>
    <scope>NUCLEOTIDE SEQUENCE [LARGE SCALE GENOMIC DNA]</scope>
    <source>
        <strain evidence="8">cv. AM560-2</strain>
    </source>
</reference>
<evidence type="ECO:0000313" key="8">
    <source>
        <dbReference type="Proteomes" id="UP000091857"/>
    </source>
</evidence>
<evidence type="ECO:0000313" key="7">
    <source>
        <dbReference type="EMBL" id="OAY54441.1"/>
    </source>
</evidence>
<comment type="similarity">
    <text evidence="2 5">Belongs to the UDP-glycosyltransferase family.</text>
</comment>
<evidence type="ECO:0000256" key="3">
    <source>
        <dbReference type="ARBA" id="ARBA00022679"/>
    </source>
</evidence>
<accession>A0A2C9W5H5</accession>
<keyword evidence="5" id="KW-0328">Glycosyltransferase</keyword>
<dbReference type="InterPro" id="IPR002213">
    <property type="entry name" value="UDP_glucos_trans"/>
</dbReference>
<dbReference type="PANTHER" id="PTHR48048:SF81">
    <property type="entry name" value="GLYCOSYLTRANSFERASE"/>
    <property type="match status" value="1"/>
</dbReference>
<dbReference type="Pfam" id="PF00201">
    <property type="entry name" value="UDPGT"/>
    <property type="match status" value="1"/>
</dbReference>
<evidence type="ECO:0000256" key="4">
    <source>
        <dbReference type="ARBA" id="ARBA00047606"/>
    </source>
</evidence>
<protein>
    <recommendedName>
        <fullName evidence="6">Glycosyltransferase</fullName>
        <ecNumber evidence="6">2.4.1.-</ecNumber>
    </recommendedName>
</protein>
<dbReference type="CDD" id="cd03784">
    <property type="entry name" value="GT1_Gtf-like"/>
    <property type="match status" value="1"/>
</dbReference>
<keyword evidence="8" id="KW-1185">Reference proteome</keyword>
<dbReference type="PROSITE" id="PS00375">
    <property type="entry name" value="UDPGT"/>
    <property type="match status" value="1"/>
</dbReference>
<dbReference type="SUPFAM" id="SSF53756">
    <property type="entry name" value="UDP-Glycosyltransferase/glycogen phosphorylase"/>
    <property type="match status" value="1"/>
</dbReference>
<comment type="catalytic activity">
    <reaction evidence="4">
        <text>an anthocyanidin + UDP-alpha-D-glucose + H(+) = an anthocyanidin 3-O-beta-D-glucoside + UDP</text>
        <dbReference type="Rhea" id="RHEA:20093"/>
        <dbReference type="ChEBI" id="CHEBI:15378"/>
        <dbReference type="ChEBI" id="CHEBI:16307"/>
        <dbReference type="ChEBI" id="CHEBI:58223"/>
        <dbReference type="ChEBI" id="CHEBI:58885"/>
        <dbReference type="ChEBI" id="CHEBI:143576"/>
        <dbReference type="EC" id="2.4.1.115"/>
    </reaction>
</comment>
<dbReference type="OMA" id="LHIQNHK"/>
<dbReference type="Gramene" id="Manes.03G075000.1.v8.1">
    <property type="protein sequence ID" value="Manes.03G075000.1.v8.1.CDS.1"/>
    <property type="gene ID" value="Manes.03G075000.v8.1"/>
</dbReference>
<dbReference type="EMBL" id="CM004389">
    <property type="protein sequence ID" value="OAY54441.1"/>
    <property type="molecule type" value="Genomic_DNA"/>
</dbReference>
<gene>
    <name evidence="7" type="ORF">MANES_03G075000v8</name>
</gene>
<dbReference type="InterPro" id="IPR050481">
    <property type="entry name" value="UDP-glycosyltransf_plant"/>
</dbReference>
<dbReference type="FunFam" id="3.40.50.2000:FF:000056">
    <property type="entry name" value="Glycosyltransferase"/>
    <property type="match status" value="1"/>
</dbReference>
<dbReference type="GO" id="GO:0009718">
    <property type="term" value="P:anthocyanin-containing compound biosynthetic process"/>
    <property type="evidence" value="ECO:0007669"/>
    <property type="project" value="UniProtKB-UniPathway"/>
</dbReference>
<organism evidence="7 8">
    <name type="scientific">Manihot esculenta</name>
    <name type="common">Cassava</name>
    <name type="synonym">Jatropha manihot</name>
    <dbReference type="NCBI Taxonomy" id="3983"/>
    <lineage>
        <taxon>Eukaryota</taxon>
        <taxon>Viridiplantae</taxon>
        <taxon>Streptophyta</taxon>
        <taxon>Embryophyta</taxon>
        <taxon>Tracheophyta</taxon>
        <taxon>Spermatophyta</taxon>
        <taxon>Magnoliopsida</taxon>
        <taxon>eudicotyledons</taxon>
        <taxon>Gunneridae</taxon>
        <taxon>Pentapetalae</taxon>
        <taxon>rosids</taxon>
        <taxon>fabids</taxon>
        <taxon>Malpighiales</taxon>
        <taxon>Euphorbiaceae</taxon>
        <taxon>Crotonoideae</taxon>
        <taxon>Manihoteae</taxon>
        <taxon>Manihot</taxon>
    </lineage>
</organism>
<dbReference type="OrthoDB" id="5835829at2759"/>
<evidence type="ECO:0000256" key="5">
    <source>
        <dbReference type="RuleBase" id="RU003718"/>
    </source>
</evidence>
<dbReference type="UniPathway" id="UPA00009"/>
<dbReference type="Gene3D" id="3.40.50.2000">
    <property type="entry name" value="Glycogen Phosphorylase B"/>
    <property type="match status" value="2"/>
</dbReference>